<feature type="domain" description="Winged helix DNA-binding" evidence="1">
    <location>
        <begin position="20"/>
        <end position="99"/>
    </location>
</feature>
<dbReference type="EMBL" id="JGZR01000006">
    <property type="protein sequence ID" value="KFJ03844.1"/>
    <property type="molecule type" value="Genomic_DNA"/>
</dbReference>
<dbReference type="PANTHER" id="PTHR37318">
    <property type="entry name" value="BSL7504 PROTEIN"/>
    <property type="match status" value="1"/>
</dbReference>
<proteinExistence type="predicted"/>
<dbReference type="AlphaFoldDB" id="A0A087E7U3"/>
<dbReference type="OrthoDB" id="4952043at2"/>
<protein>
    <submittedName>
        <fullName evidence="2">Transcriptional regulator</fullName>
    </submittedName>
</protein>
<dbReference type="InterPro" id="IPR027395">
    <property type="entry name" value="WH_DNA-bd_dom"/>
</dbReference>
<evidence type="ECO:0000313" key="3">
    <source>
        <dbReference type="Proteomes" id="UP000029055"/>
    </source>
</evidence>
<comment type="caution">
    <text evidence="2">The sequence shown here is derived from an EMBL/GenBank/DDBJ whole genome shotgun (WGS) entry which is preliminary data.</text>
</comment>
<organism evidence="2 3">
    <name type="scientific">Bifidobacterium subtile</name>
    <dbReference type="NCBI Taxonomy" id="77635"/>
    <lineage>
        <taxon>Bacteria</taxon>
        <taxon>Bacillati</taxon>
        <taxon>Actinomycetota</taxon>
        <taxon>Actinomycetes</taxon>
        <taxon>Bifidobacteriales</taxon>
        <taxon>Bifidobacteriaceae</taxon>
        <taxon>Bifidobacterium</taxon>
    </lineage>
</organism>
<dbReference type="STRING" id="77635.BISU_0320"/>
<dbReference type="Gene3D" id="1.10.10.10">
    <property type="entry name" value="Winged helix-like DNA-binding domain superfamily/Winged helix DNA-binding domain"/>
    <property type="match status" value="1"/>
</dbReference>
<dbReference type="Proteomes" id="UP000029055">
    <property type="component" value="Unassembled WGS sequence"/>
</dbReference>
<dbReference type="InterPro" id="IPR036390">
    <property type="entry name" value="WH_DNA-bd_sf"/>
</dbReference>
<dbReference type="RefSeq" id="WP_024463158.1">
    <property type="nucleotide sequence ID" value="NZ_JAZHTW010000003.1"/>
</dbReference>
<gene>
    <name evidence="2" type="ORF">BISU_0320</name>
</gene>
<dbReference type="eggNOG" id="COG0640">
    <property type="taxonomic scope" value="Bacteria"/>
</dbReference>
<evidence type="ECO:0000313" key="2">
    <source>
        <dbReference type="EMBL" id="KFJ03844.1"/>
    </source>
</evidence>
<sequence length="103" mass="11474">MTDATKVPAQFDELIHEPTRMRICGLLAQTTALKFSTLRDTLGVSDAVCSKHVKALAERQYVSASKVKSENSNHQVSWISLTEQGRRAFDGHMNMLRNIAEGK</sequence>
<dbReference type="SUPFAM" id="SSF46785">
    <property type="entry name" value="Winged helix' DNA-binding domain"/>
    <property type="match status" value="1"/>
</dbReference>
<accession>A0A087E7U3</accession>
<keyword evidence="3" id="KW-1185">Reference proteome</keyword>
<dbReference type="PANTHER" id="PTHR37318:SF1">
    <property type="entry name" value="BSL7504 PROTEIN"/>
    <property type="match status" value="1"/>
</dbReference>
<dbReference type="InterPro" id="IPR036388">
    <property type="entry name" value="WH-like_DNA-bd_sf"/>
</dbReference>
<reference evidence="2 3" key="1">
    <citation type="submission" date="2014-03" db="EMBL/GenBank/DDBJ databases">
        <title>Genomics of Bifidobacteria.</title>
        <authorList>
            <person name="Ventura M."/>
            <person name="Milani C."/>
            <person name="Lugli G.A."/>
        </authorList>
    </citation>
    <scope>NUCLEOTIDE SEQUENCE [LARGE SCALE GENOMIC DNA]</scope>
    <source>
        <strain evidence="2 3">LMG 11597</strain>
    </source>
</reference>
<name>A0A087E7U3_9BIFI</name>
<dbReference type="Pfam" id="PF13601">
    <property type="entry name" value="HTH_34"/>
    <property type="match status" value="1"/>
</dbReference>
<evidence type="ECO:0000259" key="1">
    <source>
        <dbReference type="Pfam" id="PF13601"/>
    </source>
</evidence>